<organism evidence="6 7">
    <name type="scientific">Vreelandella zhuhanensis</name>
    <dbReference type="NCBI Taxonomy" id="2684210"/>
    <lineage>
        <taxon>Bacteria</taxon>
        <taxon>Pseudomonadati</taxon>
        <taxon>Pseudomonadota</taxon>
        <taxon>Gammaproteobacteria</taxon>
        <taxon>Oceanospirillales</taxon>
        <taxon>Halomonadaceae</taxon>
        <taxon>Vreelandella</taxon>
    </lineage>
</organism>
<evidence type="ECO:0000259" key="5">
    <source>
        <dbReference type="PROSITE" id="PS50887"/>
    </source>
</evidence>
<dbReference type="GO" id="GO:1902201">
    <property type="term" value="P:negative regulation of bacterial-type flagellum-dependent cell motility"/>
    <property type="evidence" value="ECO:0007669"/>
    <property type="project" value="TreeGrafter"/>
</dbReference>
<dbReference type="CDD" id="cd01949">
    <property type="entry name" value="GGDEF"/>
    <property type="match status" value="1"/>
</dbReference>
<name>A0A7X3H0M0_9GAMM</name>
<keyword evidence="4" id="KW-1133">Transmembrane helix</keyword>
<evidence type="ECO:0000313" key="6">
    <source>
        <dbReference type="EMBL" id="MWJ28337.1"/>
    </source>
</evidence>
<dbReference type="PANTHER" id="PTHR45138">
    <property type="entry name" value="REGULATORY COMPONENTS OF SENSORY TRANSDUCTION SYSTEM"/>
    <property type="match status" value="1"/>
</dbReference>
<accession>A0A7X3H0M0</accession>
<dbReference type="EC" id="2.7.7.65" evidence="2"/>
<keyword evidence="7" id="KW-1185">Reference proteome</keyword>
<dbReference type="NCBIfam" id="TIGR00254">
    <property type="entry name" value="GGDEF"/>
    <property type="match status" value="1"/>
</dbReference>
<protein>
    <recommendedName>
        <fullName evidence="2">diguanylate cyclase</fullName>
        <ecNumber evidence="2">2.7.7.65</ecNumber>
    </recommendedName>
</protein>
<dbReference type="AlphaFoldDB" id="A0A7X3H0M0"/>
<evidence type="ECO:0000256" key="3">
    <source>
        <dbReference type="ARBA" id="ARBA00034247"/>
    </source>
</evidence>
<feature type="transmembrane region" description="Helical" evidence="4">
    <location>
        <begin position="15"/>
        <end position="36"/>
    </location>
</feature>
<comment type="catalytic activity">
    <reaction evidence="3">
        <text>2 GTP = 3',3'-c-di-GMP + 2 diphosphate</text>
        <dbReference type="Rhea" id="RHEA:24898"/>
        <dbReference type="ChEBI" id="CHEBI:33019"/>
        <dbReference type="ChEBI" id="CHEBI:37565"/>
        <dbReference type="ChEBI" id="CHEBI:58805"/>
        <dbReference type="EC" id="2.7.7.65"/>
    </reaction>
</comment>
<dbReference type="SMART" id="SM00267">
    <property type="entry name" value="GGDEF"/>
    <property type="match status" value="1"/>
</dbReference>
<evidence type="ECO:0000256" key="1">
    <source>
        <dbReference type="ARBA" id="ARBA00001946"/>
    </source>
</evidence>
<comment type="cofactor">
    <cofactor evidence="1">
        <name>Mg(2+)</name>
        <dbReference type="ChEBI" id="CHEBI:18420"/>
    </cofactor>
</comment>
<dbReference type="Gene3D" id="3.30.70.270">
    <property type="match status" value="1"/>
</dbReference>
<evidence type="ECO:0000256" key="2">
    <source>
        <dbReference type="ARBA" id="ARBA00012528"/>
    </source>
</evidence>
<dbReference type="PROSITE" id="PS50887">
    <property type="entry name" value="GGDEF"/>
    <property type="match status" value="1"/>
</dbReference>
<dbReference type="EMBL" id="WTKP01000005">
    <property type="protein sequence ID" value="MWJ28337.1"/>
    <property type="molecule type" value="Genomic_DNA"/>
</dbReference>
<reference evidence="6 7" key="1">
    <citation type="submission" date="2019-12" db="EMBL/GenBank/DDBJ databases">
        <title>Halomonas rutogse sp. nov. isolated from two lakes on Tibetan Plateau.</title>
        <authorList>
            <person name="Gao P."/>
        </authorList>
    </citation>
    <scope>NUCLEOTIDE SEQUENCE [LARGE SCALE GENOMIC DNA]</scope>
    <source>
        <strain evidence="6 7">ZH2S</strain>
    </source>
</reference>
<dbReference type="GO" id="GO:0052621">
    <property type="term" value="F:diguanylate cyclase activity"/>
    <property type="evidence" value="ECO:0007669"/>
    <property type="project" value="UniProtKB-EC"/>
</dbReference>
<keyword evidence="4" id="KW-0812">Transmembrane</keyword>
<dbReference type="InterPro" id="IPR050469">
    <property type="entry name" value="Diguanylate_Cyclase"/>
</dbReference>
<dbReference type="InterPro" id="IPR029787">
    <property type="entry name" value="Nucleotide_cyclase"/>
</dbReference>
<keyword evidence="4" id="KW-0472">Membrane</keyword>
<dbReference type="InterPro" id="IPR000160">
    <property type="entry name" value="GGDEF_dom"/>
</dbReference>
<dbReference type="GO" id="GO:0005886">
    <property type="term" value="C:plasma membrane"/>
    <property type="evidence" value="ECO:0007669"/>
    <property type="project" value="TreeGrafter"/>
</dbReference>
<feature type="domain" description="GGDEF" evidence="5">
    <location>
        <begin position="247"/>
        <end position="380"/>
    </location>
</feature>
<evidence type="ECO:0000313" key="7">
    <source>
        <dbReference type="Proteomes" id="UP000437638"/>
    </source>
</evidence>
<dbReference type="RefSeq" id="WP_160418695.1">
    <property type="nucleotide sequence ID" value="NZ_WTKP01000005.1"/>
</dbReference>
<dbReference type="FunFam" id="3.30.70.270:FF:000001">
    <property type="entry name" value="Diguanylate cyclase domain protein"/>
    <property type="match status" value="1"/>
</dbReference>
<dbReference type="GO" id="GO:0043709">
    <property type="term" value="P:cell adhesion involved in single-species biofilm formation"/>
    <property type="evidence" value="ECO:0007669"/>
    <property type="project" value="TreeGrafter"/>
</dbReference>
<sequence>MNISLEDKDHFFSRWRLVTGFAVMAGIAAIVIGVYVNHARQQVGTDYTAMVGDVVRAQQQNSQLDQVLDVFMANPVSVHLPEINHFLWLAERNLEGIQNSISHHPLLEPHVSYLSDDFKLLESQLPKLERLALQSIHDPSFLEPLQQLGMEMEVNMAWIYSELNNAVHAAAGEQYRVTQQLTRAVIPLILFVLLMTASLFAAVINLQQQRNKMHKLMLTDELTGLKNRRYLVSIATTQLANAQRQHHPLSLMILDLDYFKHVNDTYGHPAGDEVLRLITGCIESLCRQSDTLARIGGEEFCLLMPNTSLEEAKCVAMRIRQEVASLELDCVTAGLHITVSIGLTTTASGQQTFEQLYSLADQALYQAKETGRNRVDVVLPPVHMEGSDNFHTSNAEKPKPYFATSVLKNVKET</sequence>
<comment type="caution">
    <text evidence="6">The sequence shown here is derived from an EMBL/GenBank/DDBJ whole genome shotgun (WGS) entry which is preliminary data.</text>
</comment>
<evidence type="ECO:0000256" key="4">
    <source>
        <dbReference type="SAM" id="Phobius"/>
    </source>
</evidence>
<proteinExistence type="predicted"/>
<dbReference type="SUPFAM" id="SSF55073">
    <property type="entry name" value="Nucleotide cyclase"/>
    <property type="match status" value="1"/>
</dbReference>
<dbReference type="PANTHER" id="PTHR45138:SF9">
    <property type="entry name" value="DIGUANYLATE CYCLASE DGCM-RELATED"/>
    <property type="match status" value="1"/>
</dbReference>
<dbReference type="Proteomes" id="UP000437638">
    <property type="component" value="Unassembled WGS sequence"/>
</dbReference>
<feature type="transmembrane region" description="Helical" evidence="4">
    <location>
        <begin position="184"/>
        <end position="206"/>
    </location>
</feature>
<gene>
    <name evidence="6" type="ORF">GPM19_08985</name>
</gene>
<dbReference type="Pfam" id="PF00990">
    <property type="entry name" value="GGDEF"/>
    <property type="match status" value="1"/>
</dbReference>
<dbReference type="InterPro" id="IPR043128">
    <property type="entry name" value="Rev_trsase/Diguanyl_cyclase"/>
</dbReference>